<name>A0ABT9ZST7_9BACI</name>
<dbReference type="RefSeq" id="WP_307324061.1">
    <property type="nucleotide sequence ID" value="NZ_JAUSUG010000005.1"/>
</dbReference>
<evidence type="ECO:0000259" key="4">
    <source>
        <dbReference type="PROSITE" id="PS51350"/>
    </source>
</evidence>
<gene>
    <name evidence="5" type="ORF">J2S74_001672</name>
</gene>
<evidence type="ECO:0000313" key="6">
    <source>
        <dbReference type="Proteomes" id="UP001230005"/>
    </source>
</evidence>
<dbReference type="SUPFAM" id="SSF55594">
    <property type="entry name" value="HPr-like"/>
    <property type="match status" value="1"/>
</dbReference>
<dbReference type="PRINTS" id="PR00107">
    <property type="entry name" value="PHOSPHOCPHPR"/>
</dbReference>
<dbReference type="InterPro" id="IPR050399">
    <property type="entry name" value="HPr"/>
</dbReference>
<evidence type="ECO:0000256" key="1">
    <source>
        <dbReference type="ARBA" id="ARBA00004496"/>
    </source>
</evidence>
<organism evidence="5 6">
    <name type="scientific">Evansella vedderi</name>
    <dbReference type="NCBI Taxonomy" id="38282"/>
    <lineage>
        <taxon>Bacteria</taxon>
        <taxon>Bacillati</taxon>
        <taxon>Bacillota</taxon>
        <taxon>Bacilli</taxon>
        <taxon>Bacillales</taxon>
        <taxon>Bacillaceae</taxon>
        <taxon>Evansella</taxon>
    </lineage>
</organism>
<dbReference type="PANTHER" id="PTHR33705">
    <property type="entry name" value="PHOSPHOCARRIER PROTEIN HPR"/>
    <property type="match status" value="1"/>
</dbReference>
<dbReference type="PANTHER" id="PTHR33705:SF2">
    <property type="entry name" value="PHOSPHOCARRIER PROTEIN NPR"/>
    <property type="match status" value="1"/>
</dbReference>
<accession>A0ABT9ZST7</accession>
<dbReference type="InterPro" id="IPR035895">
    <property type="entry name" value="HPr-like_sf"/>
</dbReference>
<evidence type="ECO:0000256" key="3">
    <source>
        <dbReference type="ARBA" id="ARBA00022683"/>
    </source>
</evidence>
<dbReference type="Gene3D" id="3.30.1340.10">
    <property type="entry name" value="HPr-like"/>
    <property type="match status" value="1"/>
</dbReference>
<keyword evidence="2" id="KW-0963">Cytoplasm</keyword>
<proteinExistence type="predicted"/>
<dbReference type="Pfam" id="PF00381">
    <property type="entry name" value="PTS-HPr"/>
    <property type="match status" value="1"/>
</dbReference>
<dbReference type="InterPro" id="IPR000032">
    <property type="entry name" value="HPr-like"/>
</dbReference>
<comment type="subcellular location">
    <subcellularLocation>
        <location evidence="1">Cytoplasm</location>
    </subcellularLocation>
</comment>
<comment type="caution">
    <text evidence="5">The sequence shown here is derived from an EMBL/GenBank/DDBJ whole genome shotgun (WGS) entry which is preliminary data.</text>
</comment>
<reference evidence="5 6" key="1">
    <citation type="submission" date="2023-07" db="EMBL/GenBank/DDBJ databases">
        <title>Genomic Encyclopedia of Type Strains, Phase IV (KMG-IV): sequencing the most valuable type-strain genomes for metagenomic binning, comparative biology and taxonomic classification.</title>
        <authorList>
            <person name="Goeker M."/>
        </authorList>
    </citation>
    <scope>NUCLEOTIDE SEQUENCE [LARGE SCALE GENOMIC DNA]</scope>
    <source>
        <strain evidence="5 6">DSM 9768</strain>
    </source>
</reference>
<feature type="domain" description="HPr" evidence="4">
    <location>
        <begin position="1"/>
        <end position="80"/>
    </location>
</feature>
<dbReference type="Proteomes" id="UP001230005">
    <property type="component" value="Unassembled WGS sequence"/>
</dbReference>
<dbReference type="PROSITE" id="PS51350">
    <property type="entry name" value="PTS_HPR_DOM"/>
    <property type="match status" value="1"/>
</dbReference>
<protein>
    <submittedName>
        <fullName evidence="5">Phosphocarrier protein</fullName>
    </submittedName>
</protein>
<sequence length="80" mass="8551">MKLTVQKPIFAESASKLVNLAGDHASTILIKKDHWVVDAKSLLGVLALALQPGEEVEVSVEGESGDEFLSELVSSGLFEK</sequence>
<keyword evidence="3" id="KW-0598">Phosphotransferase system</keyword>
<keyword evidence="6" id="KW-1185">Reference proteome</keyword>
<evidence type="ECO:0000313" key="5">
    <source>
        <dbReference type="EMBL" id="MDQ0254297.1"/>
    </source>
</evidence>
<evidence type="ECO:0000256" key="2">
    <source>
        <dbReference type="ARBA" id="ARBA00022490"/>
    </source>
</evidence>
<dbReference type="EMBL" id="JAUSUG010000005">
    <property type="protein sequence ID" value="MDQ0254297.1"/>
    <property type="molecule type" value="Genomic_DNA"/>
</dbReference>